<evidence type="ECO:0000313" key="1">
    <source>
        <dbReference type="EMBL" id="KAI3728720.1"/>
    </source>
</evidence>
<reference evidence="1 2" key="2">
    <citation type="journal article" date="2022" name="Mol. Ecol. Resour.">
        <title>The genomes of chicory, endive, great burdock and yacon provide insights into Asteraceae paleo-polyploidization history and plant inulin production.</title>
        <authorList>
            <person name="Fan W."/>
            <person name="Wang S."/>
            <person name="Wang H."/>
            <person name="Wang A."/>
            <person name="Jiang F."/>
            <person name="Liu H."/>
            <person name="Zhao H."/>
            <person name="Xu D."/>
            <person name="Zhang Y."/>
        </authorList>
    </citation>
    <scope>NUCLEOTIDE SEQUENCE [LARGE SCALE GENOMIC DNA]</scope>
    <source>
        <strain evidence="2">cv. Niubang</strain>
    </source>
</reference>
<reference evidence="2" key="1">
    <citation type="journal article" date="2022" name="Mol. Ecol. Resour.">
        <title>The genomes of chicory, endive, great burdock and yacon provide insights into Asteraceae palaeo-polyploidization history and plant inulin production.</title>
        <authorList>
            <person name="Fan W."/>
            <person name="Wang S."/>
            <person name="Wang H."/>
            <person name="Wang A."/>
            <person name="Jiang F."/>
            <person name="Liu H."/>
            <person name="Zhao H."/>
            <person name="Xu D."/>
            <person name="Zhang Y."/>
        </authorList>
    </citation>
    <scope>NUCLEOTIDE SEQUENCE [LARGE SCALE GENOMIC DNA]</scope>
    <source>
        <strain evidence="2">cv. Niubang</strain>
    </source>
</reference>
<evidence type="ECO:0000313" key="2">
    <source>
        <dbReference type="Proteomes" id="UP001055879"/>
    </source>
</evidence>
<protein>
    <submittedName>
        <fullName evidence="1">Uncharacterized protein</fullName>
    </submittedName>
</protein>
<dbReference type="EMBL" id="CM042051">
    <property type="protein sequence ID" value="KAI3728720.1"/>
    <property type="molecule type" value="Genomic_DNA"/>
</dbReference>
<name>A0ACB9C3C5_ARCLA</name>
<sequence length="112" mass="12756">MALLEALAGGEDRFLVWEIDRSLDLAWWWMSTLLKFIREELYAGMGSENISSDSVADRITMDCNVDEEDLIMEDDIFDNIFDDGDVELEVDVDGEDLELAVGDCLQSHDDRC</sequence>
<organism evidence="1 2">
    <name type="scientific">Arctium lappa</name>
    <name type="common">Greater burdock</name>
    <name type="synonym">Lappa major</name>
    <dbReference type="NCBI Taxonomy" id="4217"/>
    <lineage>
        <taxon>Eukaryota</taxon>
        <taxon>Viridiplantae</taxon>
        <taxon>Streptophyta</taxon>
        <taxon>Embryophyta</taxon>
        <taxon>Tracheophyta</taxon>
        <taxon>Spermatophyta</taxon>
        <taxon>Magnoliopsida</taxon>
        <taxon>eudicotyledons</taxon>
        <taxon>Gunneridae</taxon>
        <taxon>Pentapetalae</taxon>
        <taxon>asterids</taxon>
        <taxon>campanulids</taxon>
        <taxon>Asterales</taxon>
        <taxon>Asteraceae</taxon>
        <taxon>Carduoideae</taxon>
        <taxon>Cardueae</taxon>
        <taxon>Arctiinae</taxon>
        <taxon>Arctium</taxon>
    </lineage>
</organism>
<keyword evidence="2" id="KW-1185">Reference proteome</keyword>
<accession>A0ACB9C3C5</accession>
<dbReference type="Proteomes" id="UP001055879">
    <property type="component" value="Linkage Group LG05"/>
</dbReference>
<gene>
    <name evidence="1" type="ORF">L6452_17361</name>
</gene>
<proteinExistence type="predicted"/>
<comment type="caution">
    <text evidence="1">The sequence shown here is derived from an EMBL/GenBank/DDBJ whole genome shotgun (WGS) entry which is preliminary data.</text>
</comment>